<proteinExistence type="predicted"/>
<organism evidence="1">
    <name type="scientific">viral metagenome</name>
    <dbReference type="NCBI Taxonomy" id="1070528"/>
    <lineage>
        <taxon>unclassified sequences</taxon>
        <taxon>metagenomes</taxon>
        <taxon>organismal metagenomes</taxon>
    </lineage>
</organism>
<reference evidence="1" key="1">
    <citation type="journal article" date="2020" name="Nature">
        <title>Giant virus diversity and host interactions through global metagenomics.</title>
        <authorList>
            <person name="Schulz F."/>
            <person name="Roux S."/>
            <person name="Paez-Espino D."/>
            <person name="Jungbluth S."/>
            <person name="Walsh D.A."/>
            <person name="Denef V.J."/>
            <person name="McMahon K.D."/>
            <person name="Konstantinidis K.T."/>
            <person name="Eloe-Fadrosh E.A."/>
            <person name="Kyrpides N.C."/>
            <person name="Woyke T."/>
        </authorList>
    </citation>
    <scope>NUCLEOTIDE SEQUENCE</scope>
    <source>
        <strain evidence="1">GVMAG-M-3300023174-102</strain>
    </source>
</reference>
<dbReference type="AlphaFoldDB" id="A0A6C0D231"/>
<protein>
    <submittedName>
        <fullName evidence="1">Uncharacterized protein</fullName>
    </submittedName>
</protein>
<evidence type="ECO:0000313" key="1">
    <source>
        <dbReference type="EMBL" id="QHT09765.1"/>
    </source>
</evidence>
<dbReference type="EMBL" id="MN739515">
    <property type="protein sequence ID" value="QHT09765.1"/>
    <property type="molecule type" value="Genomic_DNA"/>
</dbReference>
<name>A0A6C0D231_9ZZZZ</name>
<accession>A0A6C0D231</accession>
<sequence>MSDEKNYEVLYKLEKLKNKIYREIIEKNTNIVLGDILVENEEGLHVYLYNGLNNIPVFIHEYLNEDSSTDIGKVVSNTLKKSKSKHKFRPFKNAINTQDRTIDEDKIKAIENTIISEKEIFGNTDDIVPQFNILFDKLRTSRIYNGIIDDIKSLRLKLIGTIKLSEYIDLLKSHVTLFTDIFKEKQYLERKIIQIINKGLSPLEGRIIFYGNYINTTIEIDEMQKFDKSLSIGINFPKSYEPFNKITFIQQFQNYSSVLFPIKTNIERYLFNRYGFYNVIYFQAPKSTDDDPYSFYIIDKIDKGKICWIMDTRLEDLSNYIIANVKPYLISTFRRIYKDIFNDNEYRSDYMYKSAITSTDCEQILQNIFTLNNNKIFCRELRAIVKNRATHVATTNDKFNIYGDDLMQKKRLSSNKEEFDIVHTIKLIFDGITSEQAVDFYRNRT</sequence>